<name>A0ABR9R4A9_9FIRM</name>
<keyword evidence="1" id="KW-0812">Transmembrane</keyword>
<keyword evidence="1" id="KW-1133">Transmembrane helix</keyword>
<feature type="transmembrane region" description="Helical" evidence="1">
    <location>
        <begin position="144"/>
        <end position="162"/>
    </location>
</feature>
<evidence type="ECO:0000313" key="2">
    <source>
        <dbReference type="EMBL" id="MBE5037981.1"/>
    </source>
</evidence>
<evidence type="ECO:0000313" key="3">
    <source>
        <dbReference type="Proteomes" id="UP000768567"/>
    </source>
</evidence>
<dbReference type="Proteomes" id="UP000768567">
    <property type="component" value="Unassembled WGS sequence"/>
</dbReference>
<keyword evidence="1" id="KW-0472">Membrane</keyword>
<protein>
    <submittedName>
        <fullName evidence="2">Uncharacterized protein</fullName>
    </submittedName>
</protein>
<feature type="transmembrane region" description="Helical" evidence="1">
    <location>
        <begin position="78"/>
        <end position="99"/>
    </location>
</feature>
<sequence length="212" mass="23324">MTRVLRLYRELIFYTVVVLGGFTALLLAGIRLTDISLFETYGNVMSMFCVIFPALMISNSWATANLAMSFGARRASCFWSLEVVGLLLVAFFVGITVLLTNLAASPEVAPVRLYTIPVLVIPSISQVQVVLFIMQMSKGRLRNVIWGVTWCAGWFLGVGIELVCLFDDIPAFFSPVALTTPFWAIVCLVFAVPGIVFGVLARKGMERAVVQL</sequence>
<feature type="transmembrane region" description="Helical" evidence="1">
    <location>
        <begin position="12"/>
        <end position="32"/>
    </location>
</feature>
<comment type="caution">
    <text evidence="2">The sequence shown here is derived from an EMBL/GenBank/DDBJ whole genome shotgun (WGS) entry which is preliminary data.</text>
</comment>
<dbReference type="EMBL" id="JADCKC010000003">
    <property type="protein sequence ID" value="MBE5037981.1"/>
    <property type="molecule type" value="Genomic_DNA"/>
</dbReference>
<proteinExistence type="predicted"/>
<organism evidence="2 3">
    <name type="scientific">Gemmiger gallinarum</name>
    <dbReference type="NCBI Taxonomy" id="2779354"/>
    <lineage>
        <taxon>Bacteria</taxon>
        <taxon>Bacillati</taxon>
        <taxon>Bacillota</taxon>
        <taxon>Clostridia</taxon>
        <taxon>Eubacteriales</taxon>
        <taxon>Gemmiger</taxon>
    </lineage>
</organism>
<dbReference type="RefSeq" id="WP_193501820.1">
    <property type="nucleotide sequence ID" value="NZ_JADCKC010000003.1"/>
</dbReference>
<gene>
    <name evidence="2" type="ORF">INF35_09315</name>
</gene>
<reference evidence="2 3" key="1">
    <citation type="submission" date="2020-10" db="EMBL/GenBank/DDBJ databases">
        <title>ChiBAC.</title>
        <authorList>
            <person name="Zenner C."/>
            <person name="Hitch T.C.A."/>
            <person name="Clavel T."/>
        </authorList>
    </citation>
    <scope>NUCLEOTIDE SEQUENCE [LARGE SCALE GENOMIC DNA]</scope>
    <source>
        <strain evidence="2 3">DSM 109015</strain>
    </source>
</reference>
<keyword evidence="3" id="KW-1185">Reference proteome</keyword>
<accession>A0ABR9R4A9</accession>
<feature type="transmembrane region" description="Helical" evidence="1">
    <location>
        <begin position="182"/>
        <end position="201"/>
    </location>
</feature>
<feature type="transmembrane region" description="Helical" evidence="1">
    <location>
        <begin position="44"/>
        <end position="66"/>
    </location>
</feature>
<feature type="transmembrane region" description="Helical" evidence="1">
    <location>
        <begin position="111"/>
        <end position="132"/>
    </location>
</feature>
<evidence type="ECO:0000256" key="1">
    <source>
        <dbReference type="SAM" id="Phobius"/>
    </source>
</evidence>